<evidence type="ECO:0000313" key="4">
    <source>
        <dbReference type="Proteomes" id="UP000623467"/>
    </source>
</evidence>
<keyword evidence="4" id="KW-1185">Reference proteome</keyword>
<comment type="caution">
    <text evidence="3">The sequence shown here is derived from an EMBL/GenBank/DDBJ whole genome shotgun (WGS) entry which is preliminary data.</text>
</comment>
<sequence>MAAPFDPSFAANQPQVLGRGHRPGAENEAMIAHRVQVQKNAEIAAKRLATRHKNKERRAAAAAAAAASSVPTDATPVPLVAPQVPQLTATGITEGHPATPVHPRPVLHTLPAQQIENRPASSPILGLSPHAGSLASTPLSTGLNSSPRTYHQLDNIASTPTQAGPPQRTMAPPQYPDLQPGGLLPAVTLPGITSRFASMTPQELDQLDGILQLMQQGSNTTIPPLDMSSLTNFATAVRTQTIPRAGMGNVELLPNPERTIPHPLQTDNVDDADLSSDRDDQDNRHRTAQSSLAVQMRDVPVHRKRPRRRQNAAMTAAEPTDSEDERPAQRRRSTTRSKKRYKRKQSSRSIKDISVDRQPIVKAAYSLIQEEVICASGFPVDSPSGKVGAPDDEFGNMVLDSWADSHDILDVSYVGKPVTPERNLIRSRVPAARLAFKRVAELLVPGHYGLVNFQTLPNLTPELKAKTIDENRTIIAKIEHSFYYKDPYNITLPDSMYRHAIIQAAFNLSCFGKNSNRRAHYFDGMDAVPVETVALIVTAIKCALDQWKTGEQGDVKFDNDTYRAYYRRVSEHLYGWVEYTATQSIDTAGILLKDMLRVARETSGLDKTQDKPEEDVFLGFSAGSYATNQPPSS</sequence>
<dbReference type="OrthoDB" id="3064017at2759"/>
<evidence type="ECO:0000259" key="2">
    <source>
        <dbReference type="Pfam" id="PF20149"/>
    </source>
</evidence>
<dbReference type="Proteomes" id="UP000623467">
    <property type="component" value="Unassembled WGS sequence"/>
</dbReference>
<organism evidence="3 4">
    <name type="scientific">Mycena sanguinolenta</name>
    <dbReference type="NCBI Taxonomy" id="230812"/>
    <lineage>
        <taxon>Eukaryota</taxon>
        <taxon>Fungi</taxon>
        <taxon>Dikarya</taxon>
        <taxon>Basidiomycota</taxon>
        <taxon>Agaricomycotina</taxon>
        <taxon>Agaricomycetes</taxon>
        <taxon>Agaricomycetidae</taxon>
        <taxon>Agaricales</taxon>
        <taxon>Marasmiineae</taxon>
        <taxon>Mycenaceae</taxon>
        <taxon>Mycena</taxon>
    </lineage>
</organism>
<feature type="compositionally biased region" description="Basic residues" evidence="1">
    <location>
        <begin position="329"/>
        <end position="346"/>
    </location>
</feature>
<feature type="compositionally biased region" description="Basic and acidic residues" evidence="1">
    <location>
        <begin position="275"/>
        <end position="285"/>
    </location>
</feature>
<evidence type="ECO:0000256" key="1">
    <source>
        <dbReference type="SAM" id="MobiDB-lite"/>
    </source>
</evidence>
<dbReference type="Pfam" id="PF20149">
    <property type="entry name" value="DUF6532"/>
    <property type="match status" value="1"/>
</dbReference>
<gene>
    <name evidence="3" type="ORF">MSAN_02415800</name>
</gene>
<reference evidence="3" key="1">
    <citation type="submission" date="2020-05" db="EMBL/GenBank/DDBJ databases">
        <title>Mycena genomes resolve the evolution of fungal bioluminescence.</title>
        <authorList>
            <person name="Tsai I.J."/>
        </authorList>
    </citation>
    <scope>NUCLEOTIDE SEQUENCE</scope>
    <source>
        <strain evidence="3">160909Yilan</strain>
    </source>
</reference>
<feature type="region of interest" description="Disordered" evidence="1">
    <location>
        <begin position="247"/>
        <end position="351"/>
    </location>
</feature>
<name>A0A8H7CFI4_9AGAR</name>
<accession>A0A8H7CFI4</accession>
<feature type="domain" description="DUF6532" evidence="2">
    <location>
        <begin position="416"/>
        <end position="573"/>
    </location>
</feature>
<evidence type="ECO:0000313" key="3">
    <source>
        <dbReference type="EMBL" id="KAF7333568.1"/>
    </source>
</evidence>
<dbReference type="InterPro" id="IPR045341">
    <property type="entry name" value="DUF6532"/>
</dbReference>
<proteinExistence type="predicted"/>
<dbReference type="AlphaFoldDB" id="A0A8H7CFI4"/>
<feature type="region of interest" description="Disordered" evidence="1">
    <location>
        <begin position="1"/>
        <end position="22"/>
    </location>
</feature>
<dbReference type="EMBL" id="JACAZH010000054">
    <property type="protein sequence ID" value="KAF7333568.1"/>
    <property type="molecule type" value="Genomic_DNA"/>
</dbReference>
<protein>
    <recommendedName>
        <fullName evidence="2">DUF6532 domain-containing protein</fullName>
    </recommendedName>
</protein>